<proteinExistence type="predicted"/>
<sequence length="587" mass="66877">MISTTSLSETLSDDNTNEHDNNYVTNEHNNEHVINDDNEHVINEHDSDDVNISISEGSSSTKQPPKLNLKDLQLVPIDKVPGKRSTDTSTGNFIGHLVSRHGITEESHKLQQQQSKQKNIDEVFQRIAANDPKRKARRDQKFISMLVKDQLPINIREGASFVEFLAEFDPNYQLPSKRHCRKLLTDAFLSSKEHLKEMLSNNFITCSLTCDLWTGRNCMGYLGVTCTFIDNDFQLNEIVLTLKYLPYPHTGKAIADALNFIIDDWKLTDKVFTITMDNSSNMVKATKCMPNIVQISCTAHTLQCAIGKGLLDAETLIAHAKRLMLFFTTPKQTERLIDIQKNLHRFENIDLKNNDHQLQIIADVPTKWNSSFLIWKRLLQIQGIISVMIANLTLDSDLQTRKDGVCLEKINLTSDEWNAILLLTEVLRPFAEATELLGGSKYAMISFMYSAIAIIEQGLLSFSKTSDMDFDSADDRCRIKINNSQDCTNLEGKIKLALYDAMIHYWNVPSDEAMLVTLLDPWCKPFSFISESLKKKPYELLKTKYEESQVMYGIEENDNLQSQSNSLLASMFQNRCPWFEVSDYLGA</sequence>
<comment type="caution">
    <text evidence="1">The sequence shown here is derived from an EMBL/GenBank/DDBJ whole genome shotgun (WGS) entry which is preliminary data.</text>
</comment>
<reference evidence="1" key="1">
    <citation type="submission" date="2021-06" db="EMBL/GenBank/DDBJ databases">
        <authorList>
            <person name="Kallberg Y."/>
            <person name="Tangrot J."/>
            <person name="Rosling A."/>
        </authorList>
    </citation>
    <scope>NUCLEOTIDE SEQUENCE</scope>
    <source>
        <strain evidence="1">28 12/20/2015</strain>
    </source>
</reference>
<evidence type="ECO:0000313" key="2">
    <source>
        <dbReference type="Proteomes" id="UP000789366"/>
    </source>
</evidence>
<keyword evidence="2" id="KW-1185">Reference proteome</keyword>
<dbReference type="Proteomes" id="UP000789366">
    <property type="component" value="Unassembled WGS sequence"/>
</dbReference>
<dbReference type="EMBL" id="CAJVPW010001207">
    <property type="protein sequence ID" value="CAG8477855.1"/>
    <property type="molecule type" value="Genomic_DNA"/>
</dbReference>
<name>A0ACA9KJR7_9GLOM</name>
<evidence type="ECO:0000313" key="1">
    <source>
        <dbReference type="EMBL" id="CAG8477855.1"/>
    </source>
</evidence>
<gene>
    <name evidence="1" type="ORF">SPELUC_LOCUS1992</name>
</gene>
<protein>
    <submittedName>
        <fullName evidence="1">8354_t:CDS:1</fullName>
    </submittedName>
</protein>
<organism evidence="1 2">
    <name type="scientific">Cetraspora pellucida</name>
    <dbReference type="NCBI Taxonomy" id="1433469"/>
    <lineage>
        <taxon>Eukaryota</taxon>
        <taxon>Fungi</taxon>
        <taxon>Fungi incertae sedis</taxon>
        <taxon>Mucoromycota</taxon>
        <taxon>Glomeromycotina</taxon>
        <taxon>Glomeromycetes</taxon>
        <taxon>Diversisporales</taxon>
        <taxon>Gigasporaceae</taxon>
        <taxon>Cetraspora</taxon>
    </lineage>
</organism>
<accession>A0ACA9KJR7</accession>